<dbReference type="GO" id="GO:0044780">
    <property type="term" value="P:bacterial-type flagellum assembly"/>
    <property type="evidence" value="ECO:0007669"/>
    <property type="project" value="InterPro"/>
</dbReference>
<dbReference type="GO" id="GO:0009306">
    <property type="term" value="P:protein secretion"/>
    <property type="evidence" value="ECO:0007669"/>
    <property type="project" value="InterPro"/>
</dbReference>
<evidence type="ECO:0000313" key="15">
    <source>
        <dbReference type="EMBL" id="MYZ46984.1"/>
    </source>
</evidence>
<proteinExistence type="inferred from homology"/>
<sequence>MADTPEKDSKTEEPTERKIRDSIEKGRVPISREAAVFASFSAILIVFGFLINQHAGRLALVLSRLLDDPAGWSLDNGMDAILLWQAVFREALRFLVPIVVLLAVAGIAAAVLQNAPRLVLERIKPDWSRLSPGKGFARIFGLSGQVEFAKSVFKFVAITGVVALLLRSETAGMFNAMLIDPNTIPQLILDMSIRLLSAVCVATILLVSADLVWAQLQWRRDLRMTRQEVKDEFREMEGDPLVKARLRSLSLDRNRKRMMAAVPQATLVIANPTHFAVALRYVREEGGAPVVLAKGQDLIALTIRRIAEENGIPVVEDKALARSLYDSVAIDQAIPPDFYRAVAEVIYFLYAKTAARPPAR</sequence>
<evidence type="ECO:0000256" key="4">
    <source>
        <dbReference type="ARBA" id="ARBA00022448"/>
    </source>
</evidence>
<reference evidence="15" key="1">
    <citation type="submission" date="2019-03" db="EMBL/GenBank/DDBJ databases">
        <title>Afifella sp. nov., isolated from activated sludge.</title>
        <authorList>
            <person name="Li Q."/>
            <person name="Liu Y."/>
        </authorList>
    </citation>
    <scope>NUCLEOTIDE SEQUENCE</scope>
    <source>
        <strain evidence="15">L72</strain>
    </source>
</reference>
<evidence type="ECO:0000256" key="13">
    <source>
        <dbReference type="RuleBase" id="RU364091"/>
    </source>
</evidence>
<evidence type="ECO:0000313" key="16">
    <source>
        <dbReference type="Proteomes" id="UP000773614"/>
    </source>
</evidence>
<dbReference type="PRINTS" id="PR00950">
    <property type="entry name" value="TYPE3IMSPROT"/>
</dbReference>
<feature type="transmembrane region" description="Helical" evidence="13">
    <location>
        <begin position="91"/>
        <end position="112"/>
    </location>
</feature>
<feature type="transmembrane region" description="Helical" evidence="13">
    <location>
        <begin position="155"/>
        <end position="179"/>
    </location>
</feature>
<organism evidence="15 16">
    <name type="scientific">Propylenella binzhouense</name>
    <dbReference type="NCBI Taxonomy" id="2555902"/>
    <lineage>
        <taxon>Bacteria</taxon>
        <taxon>Pseudomonadati</taxon>
        <taxon>Pseudomonadota</taxon>
        <taxon>Alphaproteobacteria</taxon>
        <taxon>Hyphomicrobiales</taxon>
        <taxon>Propylenellaceae</taxon>
        <taxon>Propylenella</taxon>
    </lineage>
</organism>
<dbReference type="PANTHER" id="PTHR30531">
    <property type="entry name" value="FLAGELLAR BIOSYNTHETIC PROTEIN FLHB"/>
    <property type="match status" value="1"/>
</dbReference>
<dbReference type="NCBIfam" id="TIGR00328">
    <property type="entry name" value="flhB"/>
    <property type="match status" value="1"/>
</dbReference>
<evidence type="ECO:0000256" key="9">
    <source>
        <dbReference type="ARBA" id="ARBA00022989"/>
    </source>
</evidence>
<dbReference type="GO" id="GO:0005886">
    <property type="term" value="C:plasma membrane"/>
    <property type="evidence" value="ECO:0007669"/>
    <property type="project" value="UniProtKB-SubCell"/>
</dbReference>
<evidence type="ECO:0000256" key="10">
    <source>
        <dbReference type="ARBA" id="ARBA00023136"/>
    </source>
</evidence>
<comment type="function">
    <text evidence="12 13">Required for formation of the rod structure in the basal body of the flagellar apparatus. Together with FliI and FliH, may constitute the export apparatus of flagellin.</text>
</comment>
<dbReference type="PANTHER" id="PTHR30531:SF12">
    <property type="entry name" value="FLAGELLAR BIOSYNTHETIC PROTEIN FLHB"/>
    <property type="match status" value="1"/>
</dbReference>
<keyword evidence="6 13" id="KW-0812">Transmembrane</keyword>
<dbReference type="EMBL" id="SPKJ01000008">
    <property type="protein sequence ID" value="MYZ46984.1"/>
    <property type="molecule type" value="Genomic_DNA"/>
</dbReference>
<dbReference type="InterPro" id="IPR006136">
    <property type="entry name" value="FlhB"/>
</dbReference>
<dbReference type="RefSeq" id="WP_161139327.1">
    <property type="nucleotide sequence ID" value="NZ_SPKJ01000008.1"/>
</dbReference>
<gene>
    <name evidence="13 15" type="primary">flhB</name>
    <name evidence="15" type="ORF">E4O86_04570</name>
</gene>
<evidence type="ECO:0000256" key="8">
    <source>
        <dbReference type="ARBA" id="ARBA00022927"/>
    </source>
</evidence>
<dbReference type="InterPro" id="IPR006135">
    <property type="entry name" value="T3SS_substrate_exporter"/>
</dbReference>
<dbReference type="Pfam" id="PF01312">
    <property type="entry name" value="Bac_export_2"/>
    <property type="match status" value="1"/>
</dbReference>
<keyword evidence="11 13" id="KW-1006">Bacterial flagellum protein export</keyword>
<dbReference type="Gene3D" id="3.40.1690.10">
    <property type="entry name" value="secretion proteins EscU"/>
    <property type="match status" value="1"/>
</dbReference>
<keyword evidence="7 13" id="KW-1005">Bacterial flagellum biogenesis</keyword>
<keyword evidence="4 13" id="KW-0813">Transport</keyword>
<evidence type="ECO:0000256" key="1">
    <source>
        <dbReference type="ARBA" id="ARBA00004651"/>
    </source>
</evidence>
<feature type="transmembrane region" description="Helical" evidence="13">
    <location>
        <begin position="191"/>
        <end position="214"/>
    </location>
</feature>
<evidence type="ECO:0000256" key="5">
    <source>
        <dbReference type="ARBA" id="ARBA00022475"/>
    </source>
</evidence>
<keyword evidence="10 13" id="KW-0472">Membrane</keyword>
<feature type="transmembrane region" description="Helical" evidence="13">
    <location>
        <begin position="34"/>
        <end position="51"/>
    </location>
</feature>
<feature type="region of interest" description="Disordered" evidence="14">
    <location>
        <begin position="1"/>
        <end position="20"/>
    </location>
</feature>
<evidence type="ECO:0000256" key="7">
    <source>
        <dbReference type="ARBA" id="ARBA00022795"/>
    </source>
</evidence>
<keyword evidence="16" id="KW-1185">Reference proteome</keyword>
<comment type="subcellular location">
    <subcellularLocation>
        <location evidence="1">Cell membrane</location>
        <topology evidence="1">Multi-pass membrane protein</topology>
    </subcellularLocation>
</comment>
<accession>A0A964WSH8</accession>
<keyword evidence="15" id="KW-0282">Flagellum</keyword>
<evidence type="ECO:0000256" key="2">
    <source>
        <dbReference type="ARBA" id="ARBA00010690"/>
    </source>
</evidence>
<name>A0A964WSH8_9HYPH</name>
<comment type="similarity">
    <text evidence="2 13">Belongs to the type III secretion exporter family.</text>
</comment>
<keyword evidence="15" id="KW-0969">Cilium</keyword>
<dbReference type="AlphaFoldDB" id="A0A964WSH8"/>
<dbReference type="OrthoDB" id="9807950at2"/>
<keyword evidence="5 13" id="KW-1003">Cell membrane</keyword>
<keyword evidence="9 13" id="KW-1133">Transmembrane helix</keyword>
<comment type="caution">
    <text evidence="15">The sequence shown here is derived from an EMBL/GenBank/DDBJ whole genome shotgun (WGS) entry which is preliminary data.</text>
</comment>
<evidence type="ECO:0000256" key="14">
    <source>
        <dbReference type="SAM" id="MobiDB-lite"/>
    </source>
</evidence>
<evidence type="ECO:0000256" key="11">
    <source>
        <dbReference type="ARBA" id="ARBA00023225"/>
    </source>
</evidence>
<protein>
    <recommendedName>
        <fullName evidence="3 13">Flagellar biosynthetic protein FlhB</fullName>
    </recommendedName>
</protein>
<keyword evidence="8 13" id="KW-0653">Protein transport</keyword>
<dbReference type="Gene3D" id="6.10.250.2080">
    <property type="match status" value="1"/>
</dbReference>
<dbReference type="InterPro" id="IPR029025">
    <property type="entry name" value="T3SS_substrate_exporter_C"/>
</dbReference>
<evidence type="ECO:0000256" key="12">
    <source>
        <dbReference type="ARBA" id="ARBA00025078"/>
    </source>
</evidence>
<evidence type="ECO:0000256" key="3">
    <source>
        <dbReference type="ARBA" id="ARBA00021622"/>
    </source>
</evidence>
<keyword evidence="15" id="KW-0966">Cell projection</keyword>
<dbReference type="SUPFAM" id="SSF160544">
    <property type="entry name" value="EscU C-terminal domain-like"/>
    <property type="match status" value="1"/>
</dbReference>
<dbReference type="FunFam" id="3.40.1690.10:FF:000001">
    <property type="entry name" value="Flagellar biosynthetic protein FlhB"/>
    <property type="match status" value="1"/>
</dbReference>
<evidence type="ECO:0000256" key="6">
    <source>
        <dbReference type="ARBA" id="ARBA00022692"/>
    </source>
</evidence>
<dbReference type="Proteomes" id="UP000773614">
    <property type="component" value="Unassembled WGS sequence"/>
</dbReference>